<keyword evidence="2" id="KW-1185">Reference proteome</keyword>
<protein>
    <submittedName>
        <fullName evidence="1">Uncharacterized protein</fullName>
    </submittedName>
</protein>
<gene>
    <name evidence="1" type="ORF">IWQ57_001769</name>
</gene>
<proteinExistence type="predicted"/>
<reference evidence="1" key="1">
    <citation type="submission" date="2022-07" db="EMBL/GenBank/DDBJ databases">
        <title>Phylogenomic reconstructions and comparative analyses of Kickxellomycotina fungi.</title>
        <authorList>
            <person name="Reynolds N.K."/>
            <person name="Stajich J.E."/>
            <person name="Barry K."/>
            <person name="Grigoriev I.V."/>
            <person name="Crous P."/>
            <person name="Smith M.E."/>
        </authorList>
    </citation>
    <scope>NUCLEOTIDE SEQUENCE</scope>
    <source>
        <strain evidence="1">CBS 109366</strain>
    </source>
</reference>
<evidence type="ECO:0000313" key="2">
    <source>
        <dbReference type="Proteomes" id="UP001140234"/>
    </source>
</evidence>
<feature type="non-terminal residue" evidence="1">
    <location>
        <position position="455"/>
    </location>
</feature>
<comment type="caution">
    <text evidence="1">The sequence shown here is derived from an EMBL/GenBank/DDBJ whole genome shotgun (WGS) entry which is preliminary data.</text>
</comment>
<dbReference type="Proteomes" id="UP001140234">
    <property type="component" value="Unassembled WGS sequence"/>
</dbReference>
<name>A0ACC1K2R9_9FUNG</name>
<organism evidence="1 2">
    <name type="scientific">Coemansia nantahalensis</name>
    <dbReference type="NCBI Taxonomy" id="2789366"/>
    <lineage>
        <taxon>Eukaryota</taxon>
        <taxon>Fungi</taxon>
        <taxon>Fungi incertae sedis</taxon>
        <taxon>Zoopagomycota</taxon>
        <taxon>Kickxellomycotina</taxon>
        <taxon>Kickxellomycetes</taxon>
        <taxon>Kickxellales</taxon>
        <taxon>Kickxellaceae</taxon>
        <taxon>Coemansia</taxon>
    </lineage>
</organism>
<evidence type="ECO:0000313" key="1">
    <source>
        <dbReference type="EMBL" id="KAJ2772432.1"/>
    </source>
</evidence>
<sequence>MSISTNHAQLQRQLYLLGYSQALPEDGVVLVGTLLKDMQASLDRVKELEDSSTRLEREERTSRAGSERLRGELHALRTENNRMRTEVLNHTRELDRMRREARDEAYRAAKALDDLRLENMRLRAESAESRRRFDECQRRLEERVSELDPGGRIPRLVANRPAQPVSFERSAGRAPVPAAAIVDLVDLSSRRITALEEEIGTLEAKLRTAGAELSAAQLECKERDLEILRLNSAYEERGSKAAGGGELYGSDPVARLSDQVDYLHERSEALEREGQEQRDQFQKEKDELHRRWVQTENERVRLSEQLSDAQPEQRRASEPVGPVAVAAAGEVERLRTECSNIKSLYAQTRDQLQEVLQTGGAEARQAREQAAATEAALRTELADARQTVGRLEAQVAELRTAAGDAAAHQAMAQSRERQAAKLEKRQAKLGAQLAAAQDEARRATQTADERQRQYD</sequence>
<accession>A0ACC1K2R9</accession>
<dbReference type="EMBL" id="JANBUJ010000373">
    <property type="protein sequence ID" value="KAJ2772432.1"/>
    <property type="molecule type" value="Genomic_DNA"/>
</dbReference>